<evidence type="ECO:0000313" key="3">
    <source>
        <dbReference type="Proteomes" id="UP001371456"/>
    </source>
</evidence>
<dbReference type="Proteomes" id="UP001371456">
    <property type="component" value="Unassembled WGS sequence"/>
</dbReference>
<feature type="compositionally biased region" description="Polar residues" evidence="1">
    <location>
        <begin position="47"/>
        <end position="56"/>
    </location>
</feature>
<feature type="region of interest" description="Disordered" evidence="1">
    <location>
        <begin position="47"/>
        <end position="115"/>
    </location>
</feature>
<dbReference type="AlphaFoldDB" id="A0AAN8TTT6"/>
<sequence length="115" mass="12788">MISVESIELDSKVICGAEDNHKDSGIKSCAAESSDLFLSFLERESMTTKQDANNQEIEALCTEENSNESDTKNEECDKASKSDEGNVTRDNTGTPKKQENEERVKNKAEKKTLTH</sequence>
<feature type="compositionally biased region" description="Basic and acidic residues" evidence="1">
    <location>
        <begin position="96"/>
        <end position="115"/>
    </location>
</feature>
<keyword evidence="3" id="KW-1185">Reference proteome</keyword>
<accession>A0AAN8TTT6</accession>
<name>A0AAN8TTT6_SOLBU</name>
<gene>
    <name evidence="2" type="ORF">RDI58_010587</name>
</gene>
<feature type="compositionally biased region" description="Basic and acidic residues" evidence="1">
    <location>
        <begin position="69"/>
        <end position="87"/>
    </location>
</feature>
<comment type="caution">
    <text evidence="2">The sequence shown here is derived from an EMBL/GenBank/DDBJ whole genome shotgun (WGS) entry which is preliminary data.</text>
</comment>
<evidence type="ECO:0000256" key="1">
    <source>
        <dbReference type="SAM" id="MobiDB-lite"/>
    </source>
</evidence>
<protein>
    <submittedName>
        <fullName evidence="2">Uncharacterized protein</fullName>
    </submittedName>
</protein>
<evidence type="ECO:0000313" key="2">
    <source>
        <dbReference type="EMBL" id="KAK6791506.1"/>
    </source>
</evidence>
<dbReference type="EMBL" id="JBANQN010000004">
    <property type="protein sequence ID" value="KAK6791506.1"/>
    <property type="molecule type" value="Genomic_DNA"/>
</dbReference>
<reference evidence="2 3" key="1">
    <citation type="submission" date="2024-02" db="EMBL/GenBank/DDBJ databases">
        <title>de novo genome assembly of Solanum bulbocastanum strain 11H21.</title>
        <authorList>
            <person name="Hosaka A.J."/>
        </authorList>
    </citation>
    <scope>NUCLEOTIDE SEQUENCE [LARGE SCALE GENOMIC DNA]</scope>
    <source>
        <tissue evidence="2">Young leaves</tissue>
    </source>
</reference>
<organism evidence="2 3">
    <name type="scientific">Solanum bulbocastanum</name>
    <name type="common">Wild potato</name>
    <dbReference type="NCBI Taxonomy" id="147425"/>
    <lineage>
        <taxon>Eukaryota</taxon>
        <taxon>Viridiplantae</taxon>
        <taxon>Streptophyta</taxon>
        <taxon>Embryophyta</taxon>
        <taxon>Tracheophyta</taxon>
        <taxon>Spermatophyta</taxon>
        <taxon>Magnoliopsida</taxon>
        <taxon>eudicotyledons</taxon>
        <taxon>Gunneridae</taxon>
        <taxon>Pentapetalae</taxon>
        <taxon>asterids</taxon>
        <taxon>lamiids</taxon>
        <taxon>Solanales</taxon>
        <taxon>Solanaceae</taxon>
        <taxon>Solanoideae</taxon>
        <taxon>Solaneae</taxon>
        <taxon>Solanum</taxon>
    </lineage>
</organism>
<proteinExistence type="predicted"/>